<dbReference type="InterPro" id="IPR036388">
    <property type="entry name" value="WH-like_DNA-bd_sf"/>
</dbReference>
<dbReference type="InterPro" id="IPR013325">
    <property type="entry name" value="RNA_pol_sigma_r2"/>
</dbReference>
<evidence type="ECO:0000259" key="6">
    <source>
        <dbReference type="Pfam" id="PF08281"/>
    </source>
</evidence>
<dbReference type="AlphaFoldDB" id="A0A4R3MRH8"/>
<dbReference type="Pfam" id="PF04542">
    <property type="entry name" value="Sigma70_r2"/>
    <property type="match status" value="1"/>
</dbReference>
<keyword evidence="3" id="KW-0731">Sigma factor</keyword>
<accession>A0A4R3MRH8</accession>
<dbReference type="GO" id="GO:0016987">
    <property type="term" value="F:sigma factor activity"/>
    <property type="evidence" value="ECO:0007669"/>
    <property type="project" value="UniProtKB-KW"/>
</dbReference>
<dbReference type="SUPFAM" id="SSF88946">
    <property type="entry name" value="Sigma2 domain of RNA polymerase sigma factors"/>
    <property type="match status" value="1"/>
</dbReference>
<dbReference type="EMBL" id="SMAN01000020">
    <property type="protein sequence ID" value="TCT18948.1"/>
    <property type="molecule type" value="Genomic_DNA"/>
</dbReference>
<evidence type="ECO:0000313" key="8">
    <source>
        <dbReference type="Proteomes" id="UP000294650"/>
    </source>
</evidence>
<dbReference type="InterPro" id="IPR013324">
    <property type="entry name" value="RNA_pol_sigma_r3/r4-like"/>
</dbReference>
<dbReference type="PANTHER" id="PTHR43133:SF60">
    <property type="entry name" value="RNA POLYMERASE SIGMA FACTOR SIGV"/>
    <property type="match status" value="1"/>
</dbReference>
<dbReference type="GO" id="GO:0003677">
    <property type="term" value="F:DNA binding"/>
    <property type="evidence" value="ECO:0007669"/>
    <property type="project" value="InterPro"/>
</dbReference>
<dbReference type="InterPro" id="IPR013249">
    <property type="entry name" value="RNA_pol_sigma70_r4_t2"/>
</dbReference>
<feature type="domain" description="RNA polymerase sigma-70 region 2" evidence="5">
    <location>
        <begin position="23"/>
        <end position="88"/>
    </location>
</feature>
<name>A0A4R3MRH8_9BACI</name>
<evidence type="ECO:0000256" key="1">
    <source>
        <dbReference type="ARBA" id="ARBA00010641"/>
    </source>
</evidence>
<reference evidence="7 8" key="1">
    <citation type="submission" date="2019-03" db="EMBL/GenBank/DDBJ databases">
        <title>Genomic Encyclopedia of Type Strains, Phase IV (KMG-IV): sequencing the most valuable type-strain genomes for metagenomic binning, comparative biology and taxonomic classification.</title>
        <authorList>
            <person name="Goeker M."/>
        </authorList>
    </citation>
    <scope>NUCLEOTIDE SEQUENCE [LARGE SCALE GENOMIC DNA]</scope>
    <source>
        <strain evidence="7 8">DSM 25894</strain>
    </source>
</reference>
<dbReference type="SUPFAM" id="SSF88659">
    <property type="entry name" value="Sigma3 and sigma4 domains of RNA polymerase sigma factors"/>
    <property type="match status" value="1"/>
</dbReference>
<dbReference type="PANTHER" id="PTHR43133">
    <property type="entry name" value="RNA POLYMERASE ECF-TYPE SIGMA FACTO"/>
    <property type="match status" value="1"/>
</dbReference>
<comment type="caution">
    <text evidence="7">The sequence shown here is derived from an EMBL/GenBank/DDBJ whole genome shotgun (WGS) entry which is preliminary data.</text>
</comment>
<dbReference type="InterPro" id="IPR039425">
    <property type="entry name" value="RNA_pol_sigma-70-like"/>
</dbReference>
<feature type="domain" description="RNA polymerase sigma factor 70 region 4 type 2" evidence="6">
    <location>
        <begin position="118"/>
        <end position="170"/>
    </location>
</feature>
<dbReference type="Gene3D" id="1.10.1740.10">
    <property type="match status" value="1"/>
</dbReference>
<dbReference type="Pfam" id="PF08281">
    <property type="entry name" value="Sigma70_r4_2"/>
    <property type="match status" value="1"/>
</dbReference>
<evidence type="ECO:0000256" key="2">
    <source>
        <dbReference type="ARBA" id="ARBA00023015"/>
    </source>
</evidence>
<dbReference type="GO" id="GO:0006352">
    <property type="term" value="P:DNA-templated transcription initiation"/>
    <property type="evidence" value="ECO:0007669"/>
    <property type="project" value="InterPro"/>
</dbReference>
<protein>
    <submittedName>
        <fullName evidence="7">RNA polymerase ECF family sigma subunit</fullName>
    </submittedName>
</protein>
<dbReference type="InterPro" id="IPR007627">
    <property type="entry name" value="RNA_pol_sigma70_r2"/>
</dbReference>
<keyword evidence="2" id="KW-0805">Transcription regulation</keyword>
<gene>
    <name evidence="7" type="ORF">EDD68_12056</name>
</gene>
<evidence type="ECO:0000256" key="4">
    <source>
        <dbReference type="ARBA" id="ARBA00023163"/>
    </source>
</evidence>
<keyword evidence="8" id="KW-1185">Reference proteome</keyword>
<dbReference type="Gene3D" id="1.10.10.10">
    <property type="entry name" value="Winged helix-like DNA-binding domain superfamily/Winged helix DNA-binding domain"/>
    <property type="match status" value="1"/>
</dbReference>
<comment type="similarity">
    <text evidence="1">Belongs to the sigma-70 factor family. ECF subfamily.</text>
</comment>
<dbReference type="NCBIfam" id="TIGR02937">
    <property type="entry name" value="sigma70-ECF"/>
    <property type="match status" value="1"/>
</dbReference>
<dbReference type="InterPro" id="IPR014284">
    <property type="entry name" value="RNA_pol_sigma-70_dom"/>
</dbReference>
<dbReference type="CDD" id="cd06171">
    <property type="entry name" value="Sigma70_r4"/>
    <property type="match status" value="1"/>
</dbReference>
<dbReference type="RefSeq" id="WP_243646865.1">
    <property type="nucleotide sequence ID" value="NZ_SMAN01000020.1"/>
</dbReference>
<sequence length="185" mass="22096">MQMKSEVYGLEEELKKQKIQTWYKEYSDGIYRFILIMIGDHEQAKDLTQDTFIKAYHHLDYFAGKTSDKNWLYRIARTVTIDFMRKRKPIRYMFDSINGIPAKDPSPEKIVQLGEEEEQVYRALSQLKRSYREVIILRKIKELSVRETAEVLEWKETKVKTTLSRALKALKTQLRKEGYHHETIS</sequence>
<keyword evidence="4" id="KW-0804">Transcription</keyword>
<organism evidence="7 8">
    <name type="scientific">Melghiribacillus thermohalophilus</name>
    <dbReference type="NCBI Taxonomy" id="1324956"/>
    <lineage>
        <taxon>Bacteria</taxon>
        <taxon>Bacillati</taxon>
        <taxon>Bacillota</taxon>
        <taxon>Bacilli</taxon>
        <taxon>Bacillales</taxon>
        <taxon>Bacillaceae</taxon>
        <taxon>Melghiribacillus</taxon>
    </lineage>
</organism>
<evidence type="ECO:0000259" key="5">
    <source>
        <dbReference type="Pfam" id="PF04542"/>
    </source>
</evidence>
<proteinExistence type="inferred from homology"/>
<evidence type="ECO:0000256" key="3">
    <source>
        <dbReference type="ARBA" id="ARBA00023082"/>
    </source>
</evidence>
<dbReference type="Proteomes" id="UP000294650">
    <property type="component" value="Unassembled WGS sequence"/>
</dbReference>
<evidence type="ECO:0000313" key="7">
    <source>
        <dbReference type="EMBL" id="TCT18948.1"/>
    </source>
</evidence>